<organism evidence="13 14">
    <name type="scientific">Candidatus Manganitrophus noduliformans</name>
    <dbReference type="NCBI Taxonomy" id="2606439"/>
    <lineage>
        <taxon>Bacteria</taxon>
        <taxon>Pseudomonadati</taxon>
        <taxon>Nitrospirota</taxon>
        <taxon>Nitrospiria</taxon>
        <taxon>Candidatus Troglogloeales</taxon>
        <taxon>Candidatus Manganitrophaceae</taxon>
        <taxon>Candidatus Manganitrophus</taxon>
    </lineage>
</organism>
<evidence type="ECO:0000256" key="5">
    <source>
        <dbReference type="ARBA" id="ARBA00023274"/>
    </source>
</evidence>
<feature type="compositionally biased region" description="Basic and acidic residues" evidence="12">
    <location>
        <begin position="178"/>
        <end position="187"/>
    </location>
</feature>
<evidence type="ECO:0000256" key="6">
    <source>
        <dbReference type="ARBA" id="ARBA00025084"/>
    </source>
</evidence>
<dbReference type="EMBL" id="VTOW01000002">
    <property type="protein sequence ID" value="NKE71063.1"/>
    <property type="molecule type" value="Genomic_DNA"/>
</dbReference>
<comment type="function">
    <text evidence="6">This protein binds specifically to 23S rRNA; its binding is stimulated by other ribosomal proteins, e.g. L4, L17, and L20. It is important during the early stages of 50S assembly. It makes multiple contacts with different domains of the 23S rRNA in the assembled 50S subunit and ribosome.</text>
</comment>
<evidence type="ECO:0000256" key="11">
    <source>
        <dbReference type="RuleBase" id="RU004008"/>
    </source>
</evidence>
<dbReference type="InterPro" id="IPR005727">
    <property type="entry name" value="Ribosomal_uL22_bac/chlpt-type"/>
</dbReference>
<feature type="region of interest" description="Disordered" evidence="12">
    <location>
        <begin position="116"/>
        <end position="187"/>
    </location>
</feature>
<keyword evidence="14" id="KW-1185">Reference proteome</keyword>
<evidence type="ECO:0000256" key="10">
    <source>
        <dbReference type="RuleBase" id="RU004006"/>
    </source>
</evidence>
<evidence type="ECO:0000256" key="7">
    <source>
        <dbReference type="ARBA" id="ARBA00035207"/>
    </source>
</evidence>
<comment type="function">
    <text evidence="8 11">This protein binds specifically to 23S rRNA; its binding is stimulated by other ribosomal proteins, e.g., L4, L17, and L20. It is important during the early stages of 50S assembly. It makes multiple contacts with different domains of the 23S rRNA in the assembled 50S subunit and ribosome.</text>
</comment>
<keyword evidence="5 8" id="KW-0687">Ribonucleoprotein</keyword>
<name>A0A7X6IAY8_9BACT</name>
<gene>
    <name evidence="8" type="primary">rplV</name>
    <name evidence="13" type="ORF">MNODULE_09960</name>
</gene>
<dbReference type="PANTHER" id="PTHR13501:SF8">
    <property type="entry name" value="LARGE RIBOSOMAL SUBUNIT PROTEIN UL22M"/>
    <property type="match status" value="1"/>
</dbReference>
<comment type="function">
    <text evidence="8">The globular domain of the protein is located near the polypeptide exit tunnel on the outside of the subunit, while an extended beta-hairpin is found that lines the wall of the exit tunnel in the center of the 70S ribosome.</text>
</comment>
<evidence type="ECO:0000256" key="2">
    <source>
        <dbReference type="ARBA" id="ARBA00022730"/>
    </source>
</evidence>
<evidence type="ECO:0000256" key="3">
    <source>
        <dbReference type="ARBA" id="ARBA00022884"/>
    </source>
</evidence>
<feature type="compositionally biased region" description="Basic and acidic residues" evidence="12">
    <location>
        <begin position="147"/>
        <end position="159"/>
    </location>
</feature>
<dbReference type="GO" id="GO:0019843">
    <property type="term" value="F:rRNA binding"/>
    <property type="evidence" value="ECO:0007669"/>
    <property type="project" value="UniProtKB-UniRule"/>
</dbReference>
<evidence type="ECO:0000256" key="9">
    <source>
        <dbReference type="RuleBase" id="RU004005"/>
    </source>
</evidence>
<dbReference type="Gene3D" id="3.90.470.10">
    <property type="entry name" value="Ribosomal protein L22/L17"/>
    <property type="match status" value="1"/>
</dbReference>
<comment type="caution">
    <text evidence="13">The sequence shown here is derived from an EMBL/GenBank/DDBJ whole genome shotgun (WGS) entry which is preliminary data.</text>
</comment>
<evidence type="ECO:0000256" key="4">
    <source>
        <dbReference type="ARBA" id="ARBA00022980"/>
    </source>
</evidence>
<accession>A0A7X6IAY8</accession>
<dbReference type="InterPro" id="IPR001063">
    <property type="entry name" value="Ribosomal_uL22"/>
</dbReference>
<dbReference type="GO" id="GO:0022625">
    <property type="term" value="C:cytosolic large ribosomal subunit"/>
    <property type="evidence" value="ECO:0007669"/>
    <property type="project" value="TreeGrafter"/>
</dbReference>
<evidence type="ECO:0000256" key="12">
    <source>
        <dbReference type="SAM" id="MobiDB-lite"/>
    </source>
</evidence>
<keyword evidence="2 8" id="KW-0699">rRNA-binding</keyword>
<dbReference type="InterPro" id="IPR036394">
    <property type="entry name" value="Ribosomal_uL22_sf"/>
</dbReference>
<sequence>MEAKAVLRYVRVAPRKARLVVDLIRGKNAAEALTILKFTPRHAAKVIEKVLKSAVANAAQKEMGDVDDLWVSRALVDGGPVMKRMQPRAMGRANIIRKRTSHITLILSVAEIAPKKPKTTKAEPIKAAPAVEKETESKAKKPKARKAVADKETKTESKAKKPKAPKAEAGPTKKKAEKKPSAAEKEQ</sequence>
<dbReference type="InterPro" id="IPR018260">
    <property type="entry name" value="Ribosomal_uL22_CS"/>
</dbReference>
<proteinExistence type="inferred from homology"/>
<keyword evidence="4 8" id="KW-0689">Ribosomal protein</keyword>
<comment type="subunit">
    <text evidence="8 10">Part of the 50S ribosomal subunit.</text>
</comment>
<comment type="similarity">
    <text evidence="1 8 9">Belongs to the universal ribosomal protein uL22 family.</text>
</comment>
<dbReference type="FunFam" id="3.90.470.10:FF:000011">
    <property type="entry name" value="50S ribosomal protein L22"/>
    <property type="match status" value="1"/>
</dbReference>
<keyword evidence="3 8" id="KW-0694">RNA-binding</keyword>
<dbReference type="SUPFAM" id="SSF54843">
    <property type="entry name" value="Ribosomal protein L22"/>
    <property type="match status" value="1"/>
</dbReference>
<dbReference type="GO" id="GO:0003735">
    <property type="term" value="F:structural constituent of ribosome"/>
    <property type="evidence" value="ECO:0007669"/>
    <property type="project" value="InterPro"/>
</dbReference>
<dbReference type="GO" id="GO:0006412">
    <property type="term" value="P:translation"/>
    <property type="evidence" value="ECO:0007669"/>
    <property type="project" value="UniProtKB-UniRule"/>
</dbReference>
<evidence type="ECO:0000256" key="1">
    <source>
        <dbReference type="ARBA" id="ARBA00009451"/>
    </source>
</evidence>
<evidence type="ECO:0000313" key="13">
    <source>
        <dbReference type="EMBL" id="NKE71063.1"/>
    </source>
</evidence>
<protein>
    <recommendedName>
        <fullName evidence="7 8">Large ribosomal subunit protein uL22</fullName>
    </recommendedName>
</protein>
<dbReference type="Proteomes" id="UP000534783">
    <property type="component" value="Unassembled WGS sequence"/>
</dbReference>
<evidence type="ECO:0000256" key="8">
    <source>
        <dbReference type="HAMAP-Rule" id="MF_01331"/>
    </source>
</evidence>
<dbReference type="PROSITE" id="PS00464">
    <property type="entry name" value="RIBOSOMAL_L22"/>
    <property type="match status" value="1"/>
</dbReference>
<dbReference type="Pfam" id="PF00237">
    <property type="entry name" value="Ribosomal_L22"/>
    <property type="match status" value="1"/>
</dbReference>
<dbReference type="AlphaFoldDB" id="A0A7X6IAY8"/>
<evidence type="ECO:0000313" key="14">
    <source>
        <dbReference type="Proteomes" id="UP000534783"/>
    </source>
</evidence>
<dbReference type="InterPro" id="IPR047867">
    <property type="entry name" value="Ribosomal_uL22_bac/org-type"/>
</dbReference>
<reference evidence="13 14" key="1">
    <citation type="journal article" date="2020" name="Nature">
        <title>Bacterial chemolithoautotrophy via manganese oxidation.</title>
        <authorList>
            <person name="Yu H."/>
            <person name="Leadbetter J.R."/>
        </authorList>
    </citation>
    <scope>NUCLEOTIDE SEQUENCE [LARGE SCALE GENOMIC DNA]</scope>
    <source>
        <strain evidence="13 14">Mn-1</strain>
    </source>
</reference>
<dbReference type="HAMAP" id="MF_01331_B">
    <property type="entry name" value="Ribosomal_uL22_B"/>
    <property type="match status" value="1"/>
</dbReference>
<dbReference type="PANTHER" id="PTHR13501">
    <property type="entry name" value="CHLOROPLAST 50S RIBOSOMAL PROTEIN L22-RELATED"/>
    <property type="match status" value="1"/>
</dbReference>
<dbReference type="NCBIfam" id="TIGR01044">
    <property type="entry name" value="rplV_bact"/>
    <property type="match status" value="1"/>
</dbReference>
<dbReference type="CDD" id="cd00336">
    <property type="entry name" value="Ribosomal_L22"/>
    <property type="match status" value="1"/>
</dbReference>